<gene>
    <name evidence="1" type="ORF">OIK44_15825</name>
</gene>
<evidence type="ECO:0000313" key="1">
    <source>
        <dbReference type="EMBL" id="MDC8759049.1"/>
    </source>
</evidence>
<keyword evidence="2" id="KW-1185">Reference proteome</keyword>
<accession>A0ABT5K2A7</accession>
<dbReference type="RefSeq" id="WP_273672015.1">
    <property type="nucleotide sequence ID" value="NZ_JAQQXR010000006.1"/>
</dbReference>
<proteinExistence type="predicted"/>
<sequence>MMSDYADVLQARMSDVACRTCAGSGKLAVLAKHNLVHLVEDMVEALDAISAHAAGQTTKCLALDMKL</sequence>
<reference evidence="1 2" key="1">
    <citation type="submission" date="2022-10" db="EMBL/GenBank/DDBJ databases">
        <title>Janthinobacterium sp. hw3 Genome sequencing.</title>
        <authorList>
            <person name="Park S."/>
        </authorList>
    </citation>
    <scope>NUCLEOTIDE SEQUENCE [LARGE SCALE GENOMIC DNA]</scope>
    <source>
        <strain evidence="2">hw3</strain>
    </source>
</reference>
<name>A0ABT5K2A7_9BURK</name>
<organism evidence="1 2">
    <name type="scientific">Janthinobacterium fluminis</name>
    <dbReference type="NCBI Taxonomy" id="2987524"/>
    <lineage>
        <taxon>Bacteria</taxon>
        <taxon>Pseudomonadati</taxon>
        <taxon>Pseudomonadota</taxon>
        <taxon>Betaproteobacteria</taxon>
        <taxon>Burkholderiales</taxon>
        <taxon>Oxalobacteraceae</taxon>
        <taxon>Janthinobacterium</taxon>
    </lineage>
</organism>
<dbReference type="EMBL" id="JAQQXR010000006">
    <property type="protein sequence ID" value="MDC8759049.1"/>
    <property type="molecule type" value="Genomic_DNA"/>
</dbReference>
<comment type="caution">
    <text evidence="1">The sequence shown here is derived from an EMBL/GenBank/DDBJ whole genome shotgun (WGS) entry which is preliminary data.</text>
</comment>
<dbReference type="Proteomes" id="UP001221208">
    <property type="component" value="Unassembled WGS sequence"/>
</dbReference>
<evidence type="ECO:0000313" key="2">
    <source>
        <dbReference type="Proteomes" id="UP001221208"/>
    </source>
</evidence>
<protein>
    <submittedName>
        <fullName evidence="1">Uncharacterized protein</fullName>
    </submittedName>
</protein>